<organism evidence="1">
    <name type="scientific">Yersinia pseudotuberculosis serotype O:3 (strain YPIII)</name>
    <dbReference type="NCBI Taxonomy" id="502800"/>
    <lineage>
        <taxon>Bacteria</taxon>
        <taxon>Pseudomonadati</taxon>
        <taxon>Pseudomonadota</taxon>
        <taxon>Gammaproteobacteria</taxon>
        <taxon>Enterobacterales</taxon>
        <taxon>Yersiniaceae</taxon>
        <taxon>Yersinia</taxon>
    </lineage>
</organism>
<gene>
    <name evidence="1" type="ordered locus">YPK_2183</name>
</gene>
<dbReference type="AlphaFoldDB" id="A0A0H3B277"/>
<evidence type="ECO:0000313" key="1">
    <source>
        <dbReference type="EMBL" id="ACA68466.1"/>
    </source>
</evidence>
<name>A0A0H3B277_YERPY</name>
<dbReference type="KEGG" id="ypy:YPK_2183"/>
<accession>A0A0H3B277</accession>
<protein>
    <submittedName>
        <fullName evidence="1">Uncharacterized protein</fullName>
    </submittedName>
</protein>
<dbReference type="EMBL" id="CP000950">
    <property type="protein sequence ID" value="ACA68466.1"/>
    <property type="molecule type" value="Genomic_DNA"/>
</dbReference>
<reference evidence="1" key="1">
    <citation type="submission" date="2008-02" db="EMBL/GenBank/DDBJ databases">
        <title>Complete sequence of Yersinia pseudotuberculosis YPIII.</title>
        <authorList>
            <consortium name="US DOE Joint Genome Institute"/>
            <person name="Challacombe J.F."/>
            <person name="Bruce D."/>
            <person name="Detter J.C."/>
            <person name="Green L."/>
            <person name="Land M."/>
            <person name="Munk C."/>
            <person name="Lindler L.E."/>
            <person name="Nikolich M.P."/>
            <person name="Brettin T."/>
        </authorList>
    </citation>
    <scope>NUCLEOTIDE SEQUENCE</scope>
    <source>
        <strain evidence="1">YPIII</strain>
    </source>
</reference>
<proteinExistence type="predicted"/>
<sequence length="42" mass="5082">MSLHPLSDSDERDHPARLQLERSWLSLCFGFKYPYVYCNQYD</sequence>